<dbReference type="Proteomes" id="UP000656804">
    <property type="component" value="Unassembled WGS sequence"/>
</dbReference>
<feature type="transmembrane region" description="Helical" evidence="6">
    <location>
        <begin position="215"/>
        <end position="231"/>
    </location>
</feature>
<accession>A0A930V0B4</accession>
<keyword evidence="9" id="KW-1185">Reference proteome</keyword>
<feature type="transmembrane region" description="Helical" evidence="6">
    <location>
        <begin position="340"/>
        <end position="359"/>
    </location>
</feature>
<feature type="transmembrane region" description="Helical" evidence="6">
    <location>
        <begin position="190"/>
        <end position="209"/>
    </location>
</feature>
<dbReference type="InterPro" id="IPR011701">
    <property type="entry name" value="MFS"/>
</dbReference>
<evidence type="ECO:0000256" key="5">
    <source>
        <dbReference type="ARBA" id="ARBA00023136"/>
    </source>
</evidence>
<keyword evidence="3 6" id="KW-0812">Transmembrane</keyword>
<dbReference type="PANTHER" id="PTHR23501:SF191">
    <property type="entry name" value="VACUOLAR BASIC AMINO ACID TRANSPORTER 4"/>
    <property type="match status" value="1"/>
</dbReference>
<keyword evidence="4 6" id="KW-1133">Transmembrane helix</keyword>
<dbReference type="InterPro" id="IPR020846">
    <property type="entry name" value="MFS_dom"/>
</dbReference>
<evidence type="ECO:0000256" key="6">
    <source>
        <dbReference type="SAM" id="Phobius"/>
    </source>
</evidence>
<evidence type="ECO:0000256" key="3">
    <source>
        <dbReference type="ARBA" id="ARBA00022692"/>
    </source>
</evidence>
<feature type="transmembrane region" description="Helical" evidence="6">
    <location>
        <begin position="251"/>
        <end position="274"/>
    </location>
</feature>
<evidence type="ECO:0000256" key="1">
    <source>
        <dbReference type="ARBA" id="ARBA00004429"/>
    </source>
</evidence>
<reference evidence="8" key="1">
    <citation type="submission" date="2020-11" db="EMBL/GenBank/DDBJ databases">
        <title>Nocardioides sp. CBS4Y-1, whole genome shotgun sequence.</title>
        <authorList>
            <person name="Tuo L."/>
        </authorList>
    </citation>
    <scope>NUCLEOTIDE SEQUENCE</scope>
    <source>
        <strain evidence="8">CBS4Y-1</strain>
    </source>
</reference>
<feature type="transmembrane region" description="Helical" evidence="6">
    <location>
        <begin position="152"/>
        <end position="170"/>
    </location>
</feature>
<feature type="domain" description="Major facilitator superfamily (MFS) profile" evidence="7">
    <location>
        <begin position="1"/>
        <end position="431"/>
    </location>
</feature>
<evidence type="ECO:0000256" key="4">
    <source>
        <dbReference type="ARBA" id="ARBA00022989"/>
    </source>
</evidence>
<feature type="transmembrane region" description="Helical" evidence="6">
    <location>
        <begin position="63"/>
        <end position="82"/>
    </location>
</feature>
<dbReference type="EMBL" id="JADIVZ010000005">
    <property type="protein sequence ID" value="MBF4162325.1"/>
    <property type="molecule type" value="Genomic_DNA"/>
</dbReference>
<dbReference type="Pfam" id="PF07690">
    <property type="entry name" value="MFS_1"/>
    <property type="match status" value="1"/>
</dbReference>
<evidence type="ECO:0000259" key="7">
    <source>
        <dbReference type="PROSITE" id="PS50850"/>
    </source>
</evidence>
<dbReference type="Gene3D" id="1.20.1250.20">
    <property type="entry name" value="MFS general substrate transporter like domains"/>
    <property type="match status" value="1"/>
</dbReference>
<feature type="transmembrane region" description="Helical" evidence="6">
    <location>
        <begin position="412"/>
        <end position="429"/>
    </location>
</feature>
<feature type="transmembrane region" description="Helical" evidence="6">
    <location>
        <begin position="123"/>
        <end position="146"/>
    </location>
</feature>
<feature type="transmembrane region" description="Helical" evidence="6">
    <location>
        <begin position="380"/>
        <end position="400"/>
    </location>
</feature>
<feature type="transmembrane region" description="Helical" evidence="6">
    <location>
        <begin position="88"/>
        <end position="111"/>
    </location>
</feature>
<proteinExistence type="predicted"/>
<keyword evidence="5 6" id="KW-0472">Membrane</keyword>
<gene>
    <name evidence="8" type="ORF">ISG29_11550</name>
</gene>
<evidence type="ECO:0000313" key="8">
    <source>
        <dbReference type="EMBL" id="MBF4162325.1"/>
    </source>
</evidence>
<evidence type="ECO:0000313" key="9">
    <source>
        <dbReference type="Proteomes" id="UP000656804"/>
    </source>
</evidence>
<name>A0A930V0B4_9ACTN</name>
<dbReference type="GO" id="GO:0022857">
    <property type="term" value="F:transmembrane transporter activity"/>
    <property type="evidence" value="ECO:0007669"/>
    <property type="project" value="InterPro"/>
</dbReference>
<dbReference type="SUPFAM" id="SSF103473">
    <property type="entry name" value="MFS general substrate transporter"/>
    <property type="match status" value="1"/>
</dbReference>
<comment type="subcellular location">
    <subcellularLocation>
        <location evidence="1">Cell inner membrane</location>
        <topology evidence="1">Multi-pass membrane protein</topology>
    </subcellularLocation>
</comment>
<comment type="caution">
    <text evidence="8">The sequence shown here is derived from an EMBL/GenBank/DDBJ whole genome shotgun (WGS) entry which is preliminary data.</text>
</comment>
<dbReference type="Gene3D" id="1.20.1720.10">
    <property type="entry name" value="Multidrug resistance protein D"/>
    <property type="match status" value="1"/>
</dbReference>
<organism evidence="8 9">
    <name type="scientific">Nocardioides acrostichi</name>
    <dbReference type="NCBI Taxonomy" id="2784339"/>
    <lineage>
        <taxon>Bacteria</taxon>
        <taxon>Bacillati</taxon>
        <taxon>Actinomycetota</taxon>
        <taxon>Actinomycetes</taxon>
        <taxon>Propionibacteriales</taxon>
        <taxon>Nocardioidaceae</taxon>
        <taxon>Nocardioides</taxon>
    </lineage>
</organism>
<dbReference type="GO" id="GO:0005886">
    <property type="term" value="C:plasma membrane"/>
    <property type="evidence" value="ECO:0007669"/>
    <property type="project" value="UniProtKB-SubCell"/>
</dbReference>
<evidence type="ECO:0000256" key="2">
    <source>
        <dbReference type="ARBA" id="ARBA00022448"/>
    </source>
</evidence>
<feature type="transmembrane region" description="Helical" evidence="6">
    <location>
        <begin position="286"/>
        <end position="308"/>
    </location>
</feature>
<feature type="transmembrane region" description="Helical" evidence="6">
    <location>
        <begin position="315"/>
        <end position="334"/>
    </location>
</feature>
<dbReference type="AlphaFoldDB" id="A0A930V0B4"/>
<keyword evidence="2" id="KW-0813">Transport</keyword>
<dbReference type="PROSITE" id="PS50850">
    <property type="entry name" value="MFS"/>
    <property type="match status" value="1"/>
</dbReference>
<dbReference type="InterPro" id="IPR036259">
    <property type="entry name" value="MFS_trans_sf"/>
</dbReference>
<feature type="transmembrane region" description="Helical" evidence="6">
    <location>
        <begin position="35"/>
        <end position="51"/>
    </location>
</feature>
<dbReference type="PANTHER" id="PTHR23501">
    <property type="entry name" value="MAJOR FACILITATOR SUPERFAMILY"/>
    <property type="match status" value="1"/>
</dbReference>
<protein>
    <submittedName>
        <fullName evidence="8">MFS transporter</fullName>
    </submittedName>
</protein>
<sequence>MIMGAVLNPINTAIIAVALVPIGRALGAPASQTAWLVSGLYLATAIGQPVVGRLVDLHGPRRLALAGSALVALGGLLGTVAPNLPLLVAARVVLGLGTCAGYPAAMALIRGEASRTGEDSPQGVLTLLTLSSQTIAVVGPTLGGLLIGLGGWRTTFLVNLPIALAAFWLAHRRMPRDHHAPAKEQGRTGLDLGGMLLFALTLTAALLFLMEPSAQHLPLLAVALALGLGFARRELRAPEPFLDVRVLGGNLPLLATFARQLLAGLTMYAVLFGFTQWLQDARGLSATHAGLLLLPLSASALGIAALTGRSPRIRLKLAVGGVFQVVGCAALLLLGPTTAIGWLVVLVLCFGVPQGLLNLGNQSALYAQADEQRMASSAGLLRTFMYLGALAASAAISAFFGQRADTDGLHHLGWFLLAGAALQLLLVALDRTLDRVGTRPAHDHPAAKDA</sequence>